<dbReference type="SUPFAM" id="SSF48371">
    <property type="entry name" value="ARM repeat"/>
    <property type="match status" value="1"/>
</dbReference>
<proteinExistence type="predicted"/>
<accession>A0ABZ2XNX4</accession>
<dbReference type="EMBL" id="CP123584">
    <property type="protein sequence ID" value="WZK87785.1"/>
    <property type="molecule type" value="Genomic_DNA"/>
</dbReference>
<dbReference type="Proteomes" id="UP001623232">
    <property type="component" value="Chromosome"/>
</dbReference>
<sequence>MASGFSLKDQLFNVEKVRYLAGLFSAADAGFDGDAFEARVMSRLSDLELKERITWIAQVMGDVVPGDLPEVAPVLMAALPPPLDPDLTDDDFGDFIFAPLGEWVVQRGVAAHPDLSLDLIAALTQRFSMEWAIRPFLNRWPQEVLARMESWADHDSYHVRRLVSEGTRPRLPWGQAVSLALEEPLPLLDRLHCDPTRYVTRSVANHLNDITKKNPDLVIDRLTRWHAQGRQRPEELRWMTSHALRGLIKAGHPDAMAMLGYDPQAPVTARLEMTTPVARIGEAVTFACHLSGPEGTPVLVDYRMHFLRPSGAVSVKVFKWKQARLGAGGLALTKRHRLKADATTFQLMPGAHRIEVMVNGTLHDGVDFDLGPA</sequence>
<dbReference type="RefSeq" id="WP_406645100.1">
    <property type="nucleotide sequence ID" value="NZ_CP123584.1"/>
</dbReference>
<evidence type="ECO:0000313" key="2">
    <source>
        <dbReference type="Proteomes" id="UP001623232"/>
    </source>
</evidence>
<name>A0ABZ2XNX4_9RHOB</name>
<keyword evidence="2" id="KW-1185">Reference proteome</keyword>
<protein>
    <recommendedName>
        <fullName evidence="3">3-methyladenine DNA glycosylase AlkC</fullName>
    </recommendedName>
</protein>
<gene>
    <name evidence="1" type="ORF">QEZ52_14375</name>
</gene>
<dbReference type="InterPro" id="IPR016024">
    <property type="entry name" value="ARM-type_fold"/>
</dbReference>
<evidence type="ECO:0000313" key="1">
    <source>
        <dbReference type="EMBL" id="WZK87785.1"/>
    </source>
</evidence>
<organism evidence="1 2">
    <name type="scientific">Aliisedimentitalea scapharcae</name>
    <dbReference type="NCBI Taxonomy" id="1524259"/>
    <lineage>
        <taxon>Bacteria</taxon>
        <taxon>Pseudomonadati</taxon>
        <taxon>Pseudomonadota</taxon>
        <taxon>Alphaproteobacteria</taxon>
        <taxon>Rhodobacterales</taxon>
        <taxon>Roseobacteraceae</taxon>
        <taxon>Aliisedimentitalea</taxon>
    </lineage>
</organism>
<dbReference type="Gene3D" id="1.25.40.290">
    <property type="entry name" value="ARM repeat domains"/>
    <property type="match status" value="1"/>
</dbReference>
<evidence type="ECO:0008006" key="3">
    <source>
        <dbReference type="Google" id="ProtNLM"/>
    </source>
</evidence>
<reference evidence="1 2" key="1">
    <citation type="submission" date="2023-04" db="EMBL/GenBank/DDBJ databases">
        <title>Complete genome sequence of Alisedimentitalea scapharcae.</title>
        <authorList>
            <person name="Rong J.-C."/>
            <person name="Yi M.-L."/>
            <person name="Zhao Q."/>
        </authorList>
    </citation>
    <scope>NUCLEOTIDE SEQUENCE [LARGE SCALE GENOMIC DNA]</scope>
    <source>
        <strain evidence="1 2">KCTC 42119</strain>
    </source>
</reference>